<dbReference type="STRING" id="400727.A0A2T7PJA5"/>
<gene>
    <name evidence="4" type="ORF">C0Q70_04755</name>
</gene>
<feature type="repeat" description="ANK" evidence="3">
    <location>
        <begin position="75"/>
        <end position="107"/>
    </location>
</feature>
<accession>A0A2T7PJA5</accession>
<dbReference type="PROSITE" id="PS50088">
    <property type="entry name" value="ANK_REPEAT"/>
    <property type="match status" value="2"/>
</dbReference>
<keyword evidence="5" id="KW-1185">Reference proteome</keyword>
<name>A0A2T7PJA5_POMCA</name>
<dbReference type="Pfam" id="PF12796">
    <property type="entry name" value="Ank_2"/>
    <property type="match status" value="2"/>
</dbReference>
<dbReference type="PANTHER" id="PTHR24198:SF165">
    <property type="entry name" value="ANKYRIN REPEAT-CONTAINING PROTEIN-RELATED"/>
    <property type="match status" value="1"/>
</dbReference>
<dbReference type="SMART" id="SM00248">
    <property type="entry name" value="ANK"/>
    <property type="match status" value="4"/>
</dbReference>
<reference evidence="4 5" key="1">
    <citation type="submission" date="2018-04" db="EMBL/GenBank/DDBJ databases">
        <title>The genome of golden apple snail Pomacea canaliculata provides insight into stress tolerance and invasive adaptation.</title>
        <authorList>
            <person name="Liu C."/>
            <person name="Liu B."/>
            <person name="Ren Y."/>
            <person name="Zhang Y."/>
            <person name="Wang H."/>
            <person name="Li S."/>
            <person name="Jiang F."/>
            <person name="Yin L."/>
            <person name="Zhang G."/>
            <person name="Qian W."/>
            <person name="Fan W."/>
        </authorList>
    </citation>
    <scope>NUCLEOTIDE SEQUENCE [LARGE SCALE GENOMIC DNA]</scope>
    <source>
        <strain evidence="4">SZHN2017</strain>
        <tissue evidence="4">Muscle</tissue>
    </source>
</reference>
<dbReference type="InterPro" id="IPR002110">
    <property type="entry name" value="Ankyrin_rpt"/>
</dbReference>
<evidence type="ECO:0000256" key="2">
    <source>
        <dbReference type="ARBA" id="ARBA00023043"/>
    </source>
</evidence>
<organism evidence="4 5">
    <name type="scientific">Pomacea canaliculata</name>
    <name type="common">Golden apple snail</name>
    <dbReference type="NCBI Taxonomy" id="400727"/>
    <lineage>
        <taxon>Eukaryota</taxon>
        <taxon>Metazoa</taxon>
        <taxon>Spiralia</taxon>
        <taxon>Lophotrochozoa</taxon>
        <taxon>Mollusca</taxon>
        <taxon>Gastropoda</taxon>
        <taxon>Caenogastropoda</taxon>
        <taxon>Architaenioglossa</taxon>
        <taxon>Ampullarioidea</taxon>
        <taxon>Ampullariidae</taxon>
        <taxon>Pomacea</taxon>
    </lineage>
</organism>
<evidence type="ECO:0000256" key="1">
    <source>
        <dbReference type="ARBA" id="ARBA00022737"/>
    </source>
</evidence>
<dbReference type="Gene3D" id="1.25.40.20">
    <property type="entry name" value="Ankyrin repeat-containing domain"/>
    <property type="match status" value="2"/>
</dbReference>
<dbReference type="AlphaFoldDB" id="A0A2T7PJA5"/>
<dbReference type="InterPro" id="IPR036770">
    <property type="entry name" value="Ankyrin_rpt-contain_sf"/>
</dbReference>
<dbReference type="Proteomes" id="UP000245119">
    <property type="component" value="Linkage Group LG3"/>
</dbReference>
<evidence type="ECO:0000313" key="5">
    <source>
        <dbReference type="Proteomes" id="UP000245119"/>
    </source>
</evidence>
<dbReference type="EMBL" id="PZQS01000003">
    <property type="protein sequence ID" value="PVD33499.1"/>
    <property type="molecule type" value="Genomic_DNA"/>
</dbReference>
<protein>
    <submittedName>
        <fullName evidence="4">Uncharacterized protein</fullName>
    </submittedName>
</protein>
<feature type="repeat" description="ANK" evidence="3">
    <location>
        <begin position="185"/>
        <end position="220"/>
    </location>
</feature>
<dbReference type="PANTHER" id="PTHR24198">
    <property type="entry name" value="ANKYRIN REPEAT AND PROTEIN KINASE DOMAIN-CONTAINING PROTEIN"/>
    <property type="match status" value="1"/>
</dbReference>
<dbReference type="SUPFAM" id="SSF48403">
    <property type="entry name" value="Ankyrin repeat"/>
    <property type="match status" value="1"/>
</dbReference>
<proteinExistence type="predicted"/>
<evidence type="ECO:0000313" key="4">
    <source>
        <dbReference type="EMBL" id="PVD33499.1"/>
    </source>
</evidence>
<dbReference type="OrthoDB" id="2269335at2759"/>
<evidence type="ECO:0000256" key="3">
    <source>
        <dbReference type="PROSITE-ProRule" id="PRU00023"/>
    </source>
</evidence>
<keyword evidence="2 3" id="KW-0040">ANK repeat</keyword>
<keyword evidence="1" id="KW-0677">Repeat</keyword>
<comment type="caution">
    <text evidence="4">The sequence shown here is derived from an EMBL/GenBank/DDBJ whole genome shotgun (WGS) entry which is preliminary data.</text>
</comment>
<sequence length="276" mass="31349">MEQLRETAMKEAVCSGNWTLVKELLCREDVTDREIQESLVLHKLASRTDISLSLVQEIVENACLRHVDLHLTDDNGDTAVMAAARCGNWEIVRLLMSRKAALPDNTDHVIVFLRTLSCSENIRDSYMLTADILRYSWNILKRKTSDGGGRTIRTMLIHLAAKVSCWWLVRDLATADLDLNTLHEDGYGVLHWLARNYIHSDVSLLQKLLDSGADINFPNSHGDTALNVAAKNNNWEMFTSLLLLNANTAICNKEKQTVFPHLSFFDFFNKRAQETF</sequence>